<evidence type="ECO:0000313" key="1">
    <source>
        <dbReference type="EMBL" id="KAJ7744173.1"/>
    </source>
</evidence>
<protein>
    <recommendedName>
        <fullName evidence="3">F-box domain-containing protein</fullName>
    </recommendedName>
</protein>
<comment type="caution">
    <text evidence="1">The sequence shown here is derived from an EMBL/GenBank/DDBJ whole genome shotgun (WGS) entry which is preliminary data.</text>
</comment>
<evidence type="ECO:0000313" key="2">
    <source>
        <dbReference type="Proteomes" id="UP001215598"/>
    </source>
</evidence>
<evidence type="ECO:0008006" key="3">
    <source>
        <dbReference type="Google" id="ProtNLM"/>
    </source>
</evidence>
<proteinExistence type="predicted"/>
<dbReference type="EMBL" id="JARKIB010000088">
    <property type="protein sequence ID" value="KAJ7744173.1"/>
    <property type="molecule type" value="Genomic_DNA"/>
</dbReference>
<dbReference type="AlphaFoldDB" id="A0AAD7N3K1"/>
<name>A0AAD7N3K1_9AGAR</name>
<reference evidence="1" key="1">
    <citation type="submission" date="2023-03" db="EMBL/GenBank/DDBJ databases">
        <title>Massive genome expansion in bonnet fungi (Mycena s.s.) driven by repeated elements and novel gene families across ecological guilds.</title>
        <authorList>
            <consortium name="Lawrence Berkeley National Laboratory"/>
            <person name="Harder C.B."/>
            <person name="Miyauchi S."/>
            <person name="Viragh M."/>
            <person name="Kuo A."/>
            <person name="Thoen E."/>
            <person name="Andreopoulos B."/>
            <person name="Lu D."/>
            <person name="Skrede I."/>
            <person name="Drula E."/>
            <person name="Henrissat B."/>
            <person name="Morin E."/>
            <person name="Kohler A."/>
            <person name="Barry K."/>
            <person name="LaButti K."/>
            <person name="Morin E."/>
            <person name="Salamov A."/>
            <person name="Lipzen A."/>
            <person name="Mereny Z."/>
            <person name="Hegedus B."/>
            <person name="Baldrian P."/>
            <person name="Stursova M."/>
            <person name="Weitz H."/>
            <person name="Taylor A."/>
            <person name="Grigoriev I.V."/>
            <person name="Nagy L.G."/>
            <person name="Martin F."/>
            <person name="Kauserud H."/>
        </authorList>
    </citation>
    <scope>NUCLEOTIDE SEQUENCE</scope>
    <source>
        <strain evidence="1">CBHHK182m</strain>
    </source>
</reference>
<sequence length="382" mass="43623">MVDFPQELIDAIVDEVAATKYWSELMDRPSQRHLFKSLTRQKKSPPPGTTWATNARLLSYVLDLNLVDLDLGDQEQHIQLFTLCNRVTRCCIRFSGRSGWKWNSLPEKICAPLFSFLALPTLRCLQLDAFPGTSLPPSLIHYALASYSEVVLDTFTLDTDLDAVFLLTRLPSAHIQRLSRLSLPYRPYISPALHRLVLGDDVKHQLQHLQHLELIVPRRGLNDLEEILLNCGDSLQHLIINFRARPDNPLQLPHLPYLRLLTLKASTRTVRIPDALKHTLRILPQCTPSLEVLTIHVGSSYGDSEPYSEIHNRGTEEDTALKCLPRLREVHVEVTTASPQPDRTFSKRLFTEFPMAHEAGILSCEYWPASAHTYHPMRYFSN</sequence>
<gene>
    <name evidence="1" type="ORF">B0H16DRAFT_1727442</name>
</gene>
<organism evidence="1 2">
    <name type="scientific">Mycena metata</name>
    <dbReference type="NCBI Taxonomy" id="1033252"/>
    <lineage>
        <taxon>Eukaryota</taxon>
        <taxon>Fungi</taxon>
        <taxon>Dikarya</taxon>
        <taxon>Basidiomycota</taxon>
        <taxon>Agaricomycotina</taxon>
        <taxon>Agaricomycetes</taxon>
        <taxon>Agaricomycetidae</taxon>
        <taxon>Agaricales</taxon>
        <taxon>Marasmiineae</taxon>
        <taxon>Mycenaceae</taxon>
        <taxon>Mycena</taxon>
    </lineage>
</organism>
<accession>A0AAD7N3K1</accession>
<dbReference type="Proteomes" id="UP001215598">
    <property type="component" value="Unassembled WGS sequence"/>
</dbReference>
<keyword evidence="2" id="KW-1185">Reference proteome</keyword>